<gene>
    <name evidence="2" type="ORF">AN484_22555</name>
</gene>
<dbReference type="Proteomes" id="UP000092093">
    <property type="component" value="Unassembled WGS sequence"/>
</dbReference>
<sequence>MTRAGIFKNNRSTLKKISKSRKQKNNGDLLLSLLLIVGLVEASLSVPFLLSSIFNDRTGSFITTAFFSMSSVAIIFWSWIQTIKNTRIKGAEEIETQLNQAINTARRDMNGINNSQDKEIKELREKIKDVDGLTSLIDVRVQELNKTYTICIKLIKIVEFIEYLDEEIEELIRIAELSSLSRNFTRRRKPDRINTSDLNW</sequence>
<keyword evidence="1" id="KW-0472">Membrane</keyword>
<feature type="transmembrane region" description="Helical" evidence="1">
    <location>
        <begin position="61"/>
        <end position="80"/>
    </location>
</feature>
<evidence type="ECO:0000313" key="2">
    <source>
        <dbReference type="EMBL" id="OBQ40258.1"/>
    </source>
</evidence>
<reference evidence="2 3" key="1">
    <citation type="submission" date="2015-09" db="EMBL/GenBank/DDBJ databases">
        <title>Aphanizomenon flos-aquae WA102.</title>
        <authorList>
            <person name="Driscoll C."/>
        </authorList>
    </citation>
    <scope>NUCLEOTIDE SEQUENCE [LARGE SCALE GENOMIC DNA]</scope>
    <source>
        <strain evidence="2">WA102</strain>
    </source>
</reference>
<keyword evidence="1" id="KW-1133">Transmembrane helix</keyword>
<comment type="caution">
    <text evidence="2">The sequence shown here is derived from an EMBL/GenBank/DDBJ whole genome shotgun (WGS) entry which is preliminary data.</text>
</comment>
<keyword evidence="1" id="KW-0812">Transmembrane</keyword>
<accession>A0A1B7WT05</accession>
<name>A0A1B7WT05_APHFL</name>
<protein>
    <submittedName>
        <fullName evidence="2">Uncharacterized protein</fullName>
    </submittedName>
</protein>
<evidence type="ECO:0000256" key="1">
    <source>
        <dbReference type="SAM" id="Phobius"/>
    </source>
</evidence>
<proteinExistence type="predicted"/>
<dbReference type="AlphaFoldDB" id="A0A1B7WT05"/>
<dbReference type="EMBL" id="LJOW01000178">
    <property type="protein sequence ID" value="OBQ40258.1"/>
    <property type="molecule type" value="Genomic_DNA"/>
</dbReference>
<evidence type="ECO:0000313" key="3">
    <source>
        <dbReference type="Proteomes" id="UP000092093"/>
    </source>
</evidence>
<organism evidence="2 3">
    <name type="scientific">Aphanizomenon flos-aquae WA102</name>
    <dbReference type="NCBI Taxonomy" id="1710896"/>
    <lineage>
        <taxon>Bacteria</taxon>
        <taxon>Bacillati</taxon>
        <taxon>Cyanobacteriota</taxon>
        <taxon>Cyanophyceae</taxon>
        <taxon>Nostocales</taxon>
        <taxon>Aphanizomenonaceae</taxon>
        <taxon>Aphanizomenon</taxon>
    </lineage>
</organism>